<dbReference type="eggNOG" id="ENOG502SG5B">
    <property type="taxonomic scope" value="Eukaryota"/>
</dbReference>
<dbReference type="RefSeq" id="XP_006668355.1">
    <property type="nucleotide sequence ID" value="XM_006668292.1"/>
</dbReference>
<dbReference type="OrthoDB" id="5421784at2759"/>
<feature type="region of interest" description="Disordered" evidence="1">
    <location>
        <begin position="442"/>
        <end position="574"/>
    </location>
</feature>
<feature type="region of interest" description="Disordered" evidence="1">
    <location>
        <begin position="190"/>
        <end position="256"/>
    </location>
</feature>
<evidence type="ECO:0000313" key="4">
    <source>
        <dbReference type="Proteomes" id="UP000001610"/>
    </source>
</evidence>
<feature type="transmembrane region" description="Helical" evidence="2">
    <location>
        <begin position="365"/>
        <end position="387"/>
    </location>
</feature>
<dbReference type="HOGENOM" id="CLU_022723_1_0_1"/>
<keyword evidence="2" id="KW-1133">Transmembrane helix</keyword>
<evidence type="ECO:0000256" key="1">
    <source>
        <dbReference type="SAM" id="MobiDB-lite"/>
    </source>
</evidence>
<proteinExistence type="predicted"/>
<feature type="compositionally biased region" description="Low complexity" evidence="1">
    <location>
        <begin position="218"/>
        <end position="253"/>
    </location>
</feature>
<dbReference type="STRING" id="983644.G3J940"/>
<dbReference type="KEGG" id="cmt:CCM_03140"/>
<feature type="compositionally biased region" description="Polar residues" evidence="1">
    <location>
        <begin position="190"/>
        <end position="209"/>
    </location>
</feature>
<dbReference type="VEuPathDB" id="FungiDB:CCM_03140"/>
<evidence type="ECO:0000256" key="2">
    <source>
        <dbReference type="SAM" id="Phobius"/>
    </source>
</evidence>
<keyword evidence="2" id="KW-0812">Transmembrane</keyword>
<sequence>MINAPEIINLLKGPCSTSPFHPVVASPSQWSTDCVASSWLAAEPSLAQLSHFDVKTPPGLDHDAPAAPVIPILSILCHPLLRIPTLVLPSIYRTIATLTTRIRMTIPATKTPATTVAATKASDSSSLDARSLAAAVDAALAARADDASSTYVTQVVQTISIVQVVDNSGSPISTSTEYATPNTVVVDPSTGETMSQSGPAFTIAVNPSSLLPGLGRDSSSTPSTTTSTHHTTSTSSQPSSAPIPPSSVSSFPTLSDTSNGTAWGNATSFGTPSNSTIRPTSLTQSLNYNTTATQSDFDLFSTSSDTDTNTSTSSHSSSSSSSSTYSSTPTWNSPTVIPTVAGSAETSSTSSTSGSDPLSTQQKQIVGGVVGSIAGVAFLALLVMLVMRYKKKRGSESLPSSADTRTLPASRGPGAAINPMGERNAASSSVNAAFAALTSKNQSRGIAGGTSDTLEVPGSGERGFYRVSGRKLPSVLYTGGDGYSDPRESTMSQYSQSSEPFNRGEEPFALGSPMRPVSGVPIMRSGPARIPVTEANPFADPIPSPPMGKNDSPPRRPGSSGSTRGSSSRFQESI</sequence>
<organism evidence="3 4">
    <name type="scientific">Cordyceps militaris (strain CM01)</name>
    <name type="common">Caterpillar fungus</name>
    <dbReference type="NCBI Taxonomy" id="983644"/>
    <lineage>
        <taxon>Eukaryota</taxon>
        <taxon>Fungi</taxon>
        <taxon>Dikarya</taxon>
        <taxon>Ascomycota</taxon>
        <taxon>Pezizomycotina</taxon>
        <taxon>Sordariomycetes</taxon>
        <taxon>Hypocreomycetidae</taxon>
        <taxon>Hypocreales</taxon>
        <taxon>Cordycipitaceae</taxon>
        <taxon>Cordyceps</taxon>
    </lineage>
</organism>
<feature type="region of interest" description="Disordered" evidence="1">
    <location>
        <begin position="393"/>
        <end position="423"/>
    </location>
</feature>
<keyword evidence="2" id="KW-0472">Membrane</keyword>
<dbReference type="Proteomes" id="UP000001610">
    <property type="component" value="Unassembled WGS sequence"/>
</dbReference>
<protein>
    <submittedName>
        <fullName evidence="3">Uncharacterized protein</fullName>
    </submittedName>
</protein>
<feature type="compositionally biased region" description="Low complexity" evidence="1">
    <location>
        <begin position="343"/>
        <end position="359"/>
    </location>
</feature>
<gene>
    <name evidence="3" type="ORF">CCM_03140</name>
</gene>
<feature type="compositionally biased region" description="Low complexity" evidence="1">
    <location>
        <begin position="557"/>
        <end position="574"/>
    </location>
</feature>
<name>G3J940_CORMM</name>
<reference evidence="3 4" key="1">
    <citation type="journal article" date="2011" name="Genome Biol.">
        <title>Genome sequence of the insect pathogenic fungus Cordyceps militaris, a valued traditional Chinese medicine.</title>
        <authorList>
            <person name="Zheng P."/>
            <person name="Xia Y."/>
            <person name="Xiao G."/>
            <person name="Xiong C."/>
            <person name="Hu X."/>
            <person name="Zhang S."/>
            <person name="Zheng H."/>
            <person name="Huang Y."/>
            <person name="Zhou Y."/>
            <person name="Wang S."/>
            <person name="Zhao G.P."/>
            <person name="Liu X."/>
            <person name="St Leger R.J."/>
            <person name="Wang C."/>
        </authorList>
    </citation>
    <scope>NUCLEOTIDE SEQUENCE [LARGE SCALE GENOMIC DNA]</scope>
    <source>
        <strain evidence="3 4">CM01</strain>
    </source>
</reference>
<dbReference type="InParanoid" id="G3J940"/>
<dbReference type="AlphaFoldDB" id="G3J940"/>
<feature type="compositionally biased region" description="Low complexity" evidence="1">
    <location>
        <begin position="301"/>
        <end position="335"/>
    </location>
</feature>
<feature type="region of interest" description="Disordered" evidence="1">
    <location>
        <begin position="298"/>
        <end position="359"/>
    </location>
</feature>
<dbReference type="GeneID" id="18165167"/>
<dbReference type="OMA" id="TPYGMPL"/>
<feature type="compositionally biased region" description="Polar residues" evidence="1">
    <location>
        <begin position="489"/>
        <end position="500"/>
    </location>
</feature>
<keyword evidence="4" id="KW-1185">Reference proteome</keyword>
<evidence type="ECO:0000313" key="3">
    <source>
        <dbReference type="EMBL" id="EGX94869.1"/>
    </source>
</evidence>
<feature type="region of interest" description="Disordered" evidence="1">
    <location>
        <begin position="262"/>
        <end position="281"/>
    </location>
</feature>
<dbReference type="EMBL" id="JH126400">
    <property type="protein sequence ID" value="EGX94869.1"/>
    <property type="molecule type" value="Genomic_DNA"/>
</dbReference>
<accession>G3J940</accession>